<dbReference type="CDD" id="cd00086">
    <property type="entry name" value="homeodomain"/>
    <property type="match status" value="1"/>
</dbReference>
<evidence type="ECO:0000256" key="2">
    <source>
        <dbReference type="ARBA" id="ARBA00009107"/>
    </source>
</evidence>
<dbReference type="PROSITE" id="PS50071">
    <property type="entry name" value="HOMEOBOX_2"/>
    <property type="match status" value="1"/>
</dbReference>
<gene>
    <name evidence="11" type="ORF">X975_11045</name>
</gene>
<name>A0A087TXD4_STEMI</name>
<comment type="subcellular location">
    <subcellularLocation>
        <location evidence="1 7 8">Nucleus</location>
    </subcellularLocation>
</comment>
<keyword evidence="3" id="KW-0217">Developmental protein</keyword>
<evidence type="ECO:0000256" key="8">
    <source>
        <dbReference type="RuleBase" id="RU000682"/>
    </source>
</evidence>
<proteinExistence type="inferred from homology"/>
<reference evidence="11 12" key="1">
    <citation type="submission" date="2013-11" db="EMBL/GenBank/DDBJ databases">
        <title>Genome sequencing of Stegodyphus mimosarum.</title>
        <authorList>
            <person name="Bechsgaard J."/>
        </authorList>
    </citation>
    <scope>NUCLEOTIDE SEQUENCE [LARGE SCALE GENOMIC DNA]</scope>
</reference>
<keyword evidence="6 7" id="KW-0539">Nucleus</keyword>
<feature type="domain" description="Homeobox" evidence="10">
    <location>
        <begin position="168"/>
        <end position="228"/>
    </location>
</feature>
<dbReference type="SUPFAM" id="SSF46689">
    <property type="entry name" value="Homeodomain-like"/>
    <property type="match status" value="1"/>
</dbReference>
<dbReference type="STRING" id="407821.A0A087TXD4"/>
<dbReference type="Pfam" id="PF12407">
    <property type="entry name" value="Abdominal-A"/>
    <property type="match status" value="1"/>
</dbReference>
<dbReference type="OrthoDB" id="6159439at2759"/>
<dbReference type="FunFam" id="1.10.10.60:FF:000317">
    <property type="entry name" value="homeobox protein abdominal-A"/>
    <property type="match status" value="1"/>
</dbReference>
<feature type="compositionally biased region" description="Basic and acidic residues" evidence="9">
    <location>
        <begin position="275"/>
        <end position="299"/>
    </location>
</feature>
<evidence type="ECO:0000259" key="10">
    <source>
        <dbReference type="PROSITE" id="PS50071"/>
    </source>
</evidence>
<dbReference type="Gene3D" id="1.10.10.60">
    <property type="entry name" value="Homeodomain-like"/>
    <property type="match status" value="1"/>
</dbReference>
<dbReference type="GO" id="GO:0000978">
    <property type="term" value="F:RNA polymerase II cis-regulatory region sequence-specific DNA binding"/>
    <property type="evidence" value="ECO:0007669"/>
    <property type="project" value="TreeGrafter"/>
</dbReference>
<accession>A0A087TXD4</accession>
<evidence type="ECO:0000256" key="9">
    <source>
        <dbReference type="SAM" id="MobiDB-lite"/>
    </source>
</evidence>
<evidence type="ECO:0000313" key="12">
    <source>
        <dbReference type="Proteomes" id="UP000054359"/>
    </source>
</evidence>
<organism evidence="11 12">
    <name type="scientific">Stegodyphus mimosarum</name>
    <name type="common">African social velvet spider</name>
    <dbReference type="NCBI Taxonomy" id="407821"/>
    <lineage>
        <taxon>Eukaryota</taxon>
        <taxon>Metazoa</taxon>
        <taxon>Ecdysozoa</taxon>
        <taxon>Arthropoda</taxon>
        <taxon>Chelicerata</taxon>
        <taxon>Arachnida</taxon>
        <taxon>Araneae</taxon>
        <taxon>Araneomorphae</taxon>
        <taxon>Entelegynae</taxon>
        <taxon>Eresoidea</taxon>
        <taxon>Eresidae</taxon>
        <taxon>Stegodyphus</taxon>
    </lineage>
</organism>
<evidence type="ECO:0000256" key="7">
    <source>
        <dbReference type="PROSITE-ProRule" id="PRU00108"/>
    </source>
</evidence>
<keyword evidence="12" id="KW-1185">Reference proteome</keyword>
<feature type="DNA-binding region" description="Homeobox" evidence="7">
    <location>
        <begin position="170"/>
        <end position="229"/>
    </location>
</feature>
<dbReference type="AlphaFoldDB" id="A0A087TXD4"/>
<dbReference type="InterPro" id="IPR020479">
    <property type="entry name" value="HD_metazoa"/>
</dbReference>
<dbReference type="GO" id="GO:0000981">
    <property type="term" value="F:DNA-binding transcription factor activity, RNA polymerase II-specific"/>
    <property type="evidence" value="ECO:0007669"/>
    <property type="project" value="InterPro"/>
</dbReference>
<evidence type="ECO:0000256" key="1">
    <source>
        <dbReference type="ARBA" id="ARBA00004123"/>
    </source>
</evidence>
<comment type="similarity">
    <text evidence="2">Belongs to the Antp homeobox family.</text>
</comment>
<keyword evidence="4 7" id="KW-0238">DNA-binding</keyword>
<feature type="compositionally biased region" description="Basic and acidic residues" evidence="9">
    <location>
        <begin position="243"/>
        <end position="253"/>
    </location>
</feature>
<dbReference type="GO" id="GO:0000122">
    <property type="term" value="P:negative regulation of transcription by RNA polymerase II"/>
    <property type="evidence" value="ECO:0007669"/>
    <property type="project" value="TreeGrafter"/>
</dbReference>
<evidence type="ECO:0000256" key="4">
    <source>
        <dbReference type="ARBA" id="ARBA00023125"/>
    </source>
</evidence>
<evidence type="ECO:0000256" key="5">
    <source>
        <dbReference type="ARBA" id="ARBA00023155"/>
    </source>
</evidence>
<evidence type="ECO:0000256" key="6">
    <source>
        <dbReference type="ARBA" id="ARBA00023242"/>
    </source>
</evidence>
<dbReference type="GO" id="GO:0009952">
    <property type="term" value="P:anterior/posterior pattern specification"/>
    <property type="evidence" value="ECO:0007669"/>
    <property type="project" value="TreeGrafter"/>
</dbReference>
<dbReference type="SMART" id="SM00389">
    <property type="entry name" value="HOX"/>
    <property type="match status" value="1"/>
</dbReference>
<dbReference type="EMBL" id="KK117180">
    <property type="protein sequence ID" value="KFM69773.1"/>
    <property type="molecule type" value="Genomic_DNA"/>
</dbReference>
<keyword evidence="5 7" id="KW-0371">Homeobox</keyword>
<dbReference type="Proteomes" id="UP000054359">
    <property type="component" value="Unassembled WGS sequence"/>
</dbReference>
<feature type="compositionally biased region" description="Polar residues" evidence="9">
    <location>
        <begin position="305"/>
        <end position="317"/>
    </location>
</feature>
<dbReference type="PRINTS" id="PR00024">
    <property type="entry name" value="HOMEOBOX"/>
</dbReference>
<dbReference type="PANTHER" id="PTHR45659">
    <property type="entry name" value="HOMEOBOX PROTEIN HOX"/>
    <property type="match status" value="1"/>
</dbReference>
<dbReference type="InterPro" id="IPR001356">
    <property type="entry name" value="HD"/>
</dbReference>
<dbReference type="Pfam" id="PF00046">
    <property type="entry name" value="Homeodomain"/>
    <property type="match status" value="1"/>
</dbReference>
<dbReference type="OMA" id="IAGWTEH"/>
<dbReference type="InterPro" id="IPR009057">
    <property type="entry name" value="Homeodomain-like_sf"/>
</dbReference>
<dbReference type="InterPro" id="IPR022132">
    <property type="entry name" value="Abdominal-A"/>
</dbReference>
<protein>
    <submittedName>
        <fullName evidence="11">Homeobox protein abdominal-A</fullName>
    </submittedName>
</protein>
<dbReference type="GO" id="GO:0005634">
    <property type="term" value="C:nucleus"/>
    <property type="evidence" value="ECO:0007669"/>
    <property type="project" value="UniProtKB-SubCell"/>
</dbReference>
<evidence type="ECO:0000313" key="11">
    <source>
        <dbReference type="EMBL" id="KFM69773.1"/>
    </source>
</evidence>
<dbReference type="PANTHER" id="PTHR45659:SF4">
    <property type="entry name" value="HOMEOBOX PROTEIN ABDOMINAL-A"/>
    <property type="match status" value="1"/>
</dbReference>
<evidence type="ECO:0000256" key="3">
    <source>
        <dbReference type="ARBA" id="ARBA00022473"/>
    </source>
</evidence>
<dbReference type="InterPro" id="IPR017970">
    <property type="entry name" value="Homeobox_CS"/>
</dbReference>
<dbReference type="InterPro" id="IPR050296">
    <property type="entry name" value="Antp_homeobox"/>
</dbReference>
<sequence>MSSNSFMDSFLGSKYASDAVSSAAALQSYGHHPQHRMYPYGSLSPQSSVAVSGTLYYTSNSDLAKSCRYNSTGQSNGIDISSTGYAFNLQNCGVSSSTAAAQAMMAPAQFLPHPATDLASSLSPCSQLGYRQLDPIPDVPRYPWMTIAGWTEHSLHAGYRSLRSPNGCPRRRGRQTYTRFQTLELEKEFHFNHYLTRRRRIEIAHALCLTERQIKIWFQNRRMKLKKELRAVKEINEQARLEAKLKDQDDGKRKNSSSTTGNSDKKDSSTSAAVKDQHTEKIKHETDGDPRGRRESLHDEDNDSRNSTNTDISTTSVGDIVDTSPGVDRLVARPLIPSSDEASLP</sequence>
<feature type="region of interest" description="Disordered" evidence="9">
    <location>
        <begin position="243"/>
        <end position="345"/>
    </location>
</feature>
<feature type="non-terminal residue" evidence="11">
    <location>
        <position position="345"/>
    </location>
</feature>
<dbReference type="PROSITE" id="PS00027">
    <property type="entry name" value="HOMEOBOX_1"/>
    <property type="match status" value="1"/>
</dbReference>